<protein>
    <recommendedName>
        <fullName evidence="5">DUF4064 domain-containing protein</fullName>
    </recommendedName>
</protein>
<feature type="transmembrane region" description="Helical" evidence="2">
    <location>
        <begin position="178"/>
        <end position="200"/>
    </location>
</feature>
<feature type="transmembrane region" description="Helical" evidence="2">
    <location>
        <begin position="71"/>
        <end position="97"/>
    </location>
</feature>
<feature type="compositionally biased region" description="Polar residues" evidence="1">
    <location>
        <begin position="228"/>
        <end position="240"/>
    </location>
</feature>
<evidence type="ECO:0000256" key="2">
    <source>
        <dbReference type="SAM" id="Phobius"/>
    </source>
</evidence>
<evidence type="ECO:0000313" key="3">
    <source>
        <dbReference type="EMBL" id="NYE35995.1"/>
    </source>
</evidence>
<keyword evidence="2" id="KW-1133">Transmembrane helix</keyword>
<feature type="region of interest" description="Disordered" evidence="1">
    <location>
        <begin position="1"/>
        <end position="64"/>
    </location>
</feature>
<comment type="caution">
    <text evidence="3">The sequence shown here is derived from an EMBL/GenBank/DDBJ whole genome shotgun (WGS) entry which is preliminary data.</text>
</comment>
<feature type="transmembrane region" description="Helical" evidence="2">
    <location>
        <begin position="152"/>
        <end position="172"/>
    </location>
</feature>
<dbReference type="Proteomes" id="UP000549911">
    <property type="component" value="Unassembled WGS sequence"/>
</dbReference>
<accession>A0A7Y9KQV7</accession>
<evidence type="ECO:0008006" key="5">
    <source>
        <dbReference type="Google" id="ProtNLM"/>
    </source>
</evidence>
<dbReference type="EMBL" id="JACCBW010000001">
    <property type="protein sequence ID" value="NYE35995.1"/>
    <property type="molecule type" value="Genomic_DNA"/>
</dbReference>
<name>A0A7Y9KQV7_9ACTN</name>
<gene>
    <name evidence="3" type="ORF">F4692_001099</name>
</gene>
<dbReference type="RefSeq" id="WP_179618587.1">
    <property type="nucleotide sequence ID" value="NZ_JACCBW010000001.1"/>
</dbReference>
<reference evidence="3 4" key="2">
    <citation type="submission" date="2020-08" db="EMBL/GenBank/DDBJ databases">
        <title>The Agave Microbiome: Exploring the role of microbial communities in plant adaptations to desert environments.</title>
        <authorList>
            <person name="Partida-Martinez L.P."/>
        </authorList>
    </citation>
    <scope>NUCLEOTIDE SEQUENCE [LARGE SCALE GENOMIC DNA]</scope>
    <source>
        <strain evidence="3 4">AT2.17</strain>
    </source>
</reference>
<proteinExistence type="predicted"/>
<feature type="compositionally biased region" description="Low complexity" evidence="1">
    <location>
        <begin position="26"/>
        <end position="56"/>
    </location>
</feature>
<evidence type="ECO:0000313" key="4">
    <source>
        <dbReference type="Proteomes" id="UP000549911"/>
    </source>
</evidence>
<reference evidence="3 4" key="1">
    <citation type="submission" date="2020-07" db="EMBL/GenBank/DDBJ databases">
        <authorList>
            <person name="Partida-Martinez L."/>
            <person name="Huntemann M."/>
            <person name="Clum A."/>
            <person name="Wang J."/>
            <person name="Palaniappan K."/>
            <person name="Ritter S."/>
            <person name="Chen I.-M."/>
            <person name="Stamatis D."/>
            <person name="Reddy T."/>
            <person name="O'Malley R."/>
            <person name="Daum C."/>
            <person name="Shapiro N."/>
            <person name="Ivanova N."/>
            <person name="Kyrpides N."/>
            <person name="Woyke T."/>
        </authorList>
    </citation>
    <scope>NUCLEOTIDE SEQUENCE [LARGE SCALE GENOMIC DNA]</scope>
    <source>
        <strain evidence="3 4">AT2.17</strain>
    </source>
</reference>
<sequence>MSEPSDPGPTHSPYGQDPYGPPPTGQSPYGQQPGYGQQQPAPYGQQPYGQGYPQAYDQKPGTGRRPGTVTAAAWITIAFSGLVAALFGLALVAMVVARDDFVREIERSPEFRDLNVDPESALGATFAFLGFFILWSLIAVVLAVFVLRRSNVARILLVISSSVVALLSLLGIASGISLVPLLAAVAVIVLLFVGGAGDWFRGGGQAPAAYGQAYPSTGQHGHGGQDNPYGQQPPTYDSTDGGSGTDYPPQDYPGR</sequence>
<keyword evidence="2" id="KW-0812">Transmembrane</keyword>
<keyword evidence="2" id="KW-0472">Membrane</keyword>
<organism evidence="3 4">
    <name type="scientific">Nocardioides cavernae</name>
    <dbReference type="NCBI Taxonomy" id="1921566"/>
    <lineage>
        <taxon>Bacteria</taxon>
        <taxon>Bacillati</taxon>
        <taxon>Actinomycetota</taxon>
        <taxon>Actinomycetes</taxon>
        <taxon>Propionibacteriales</taxon>
        <taxon>Nocardioidaceae</taxon>
        <taxon>Nocardioides</taxon>
    </lineage>
</organism>
<feature type="transmembrane region" description="Helical" evidence="2">
    <location>
        <begin position="121"/>
        <end position="145"/>
    </location>
</feature>
<dbReference type="AlphaFoldDB" id="A0A7Y9KQV7"/>
<keyword evidence="4" id="KW-1185">Reference proteome</keyword>
<evidence type="ECO:0000256" key="1">
    <source>
        <dbReference type="SAM" id="MobiDB-lite"/>
    </source>
</evidence>
<feature type="region of interest" description="Disordered" evidence="1">
    <location>
        <begin position="211"/>
        <end position="255"/>
    </location>
</feature>